<evidence type="ECO:0000313" key="1">
    <source>
        <dbReference type="EMBL" id="JAD30605.1"/>
    </source>
</evidence>
<reference evidence="1" key="1">
    <citation type="submission" date="2014-09" db="EMBL/GenBank/DDBJ databases">
        <authorList>
            <person name="Magalhaes I.L.F."/>
            <person name="Oliveira U."/>
            <person name="Santos F.R."/>
            <person name="Vidigal T.H.D.A."/>
            <person name="Brescovit A.D."/>
            <person name="Santos A.J."/>
        </authorList>
    </citation>
    <scope>NUCLEOTIDE SEQUENCE</scope>
    <source>
        <tissue evidence="1">Shoot tissue taken approximately 20 cm above the soil surface</tissue>
    </source>
</reference>
<proteinExistence type="predicted"/>
<organism evidence="1">
    <name type="scientific">Arundo donax</name>
    <name type="common">Giant reed</name>
    <name type="synonym">Donax arundinaceus</name>
    <dbReference type="NCBI Taxonomy" id="35708"/>
    <lineage>
        <taxon>Eukaryota</taxon>
        <taxon>Viridiplantae</taxon>
        <taxon>Streptophyta</taxon>
        <taxon>Embryophyta</taxon>
        <taxon>Tracheophyta</taxon>
        <taxon>Spermatophyta</taxon>
        <taxon>Magnoliopsida</taxon>
        <taxon>Liliopsida</taxon>
        <taxon>Poales</taxon>
        <taxon>Poaceae</taxon>
        <taxon>PACMAD clade</taxon>
        <taxon>Arundinoideae</taxon>
        <taxon>Arundineae</taxon>
        <taxon>Arundo</taxon>
    </lineage>
</organism>
<dbReference type="AlphaFoldDB" id="A0A0A8Z1M3"/>
<protein>
    <submittedName>
        <fullName evidence="1">Uncharacterized protein</fullName>
    </submittedName>
</protein>
<reference evidence="1" key="2">
    <citation type="journal article" date="2015" name="Data Brief">
        <title>Shoot transcriptome of the giant reed, Arundo donax.</title>
        <authorList>
            <person name="Barrero R.A."/>
            <person name="Guerrero F.D."/>
            <person name="Moolhuijzen P."/>
            <person name="Goolsby J.A."/>
            <person name="Tidwell J."/>
            <person name="Bellgard S.E."/>
            <person name="Bellgard M.I."/>
        </authorList>
    </citation>
    <scope>NUCLEOTIDE SEQUENCE</scope>
    <source>
        <tissue evidence="1">Shoot tissue taken approximately 20 cm above the soil surface</tissue>
    </source>
</reference>
<name>A0A0A8Z1M3_ARUDO</name>
<dbReference type="EMBL" id="GBRH01267290">
    <property type="protein sequence ID" value="JAD30605.1"/>
    <property type="molecule type" value="Transcribed_RNA"/>
</dbReference>
<sequence length="44" mass="5364">MIYHCPSYRNRITFLYVHSNKNISYSFKTTLEILLIVMPREENQ</sequence>
<accession>A0A0A8Z1M3</accession>